<evidence type="ECO:0000256" key="5">
    <source>
        <dbReference type="ARBA" id="ARBA00022801"/>
    </source>
</evidence>
<dbReference type="EC" id="3.6.4.-" evidence="13"/>
<comment type="similarity">
    <text evidence="10 13">In the N-terminal section; belongs to the UvrB family.</text>
</comment>
<dbReference type="EMBL" id="QRMS01000001">
    <property type="protein sequence ID" value="RHJ90059.1"/>
    <property type="molecule type" value="Genomic_DNA"/>
</dbReference>
<evidence type="ECO:0000256" key="2">
    <source>
        <dbReference type="ARBA" id="ARBA00022490"/>
    </source>
</evidence>
<dbReference type="GO" id="GO:0006355">
    <property type="term" value="P:regulation of DNA-templated transcription"/>
    <property type="evidence" value="ECO:0007669"/>
    <property type="project" value="UniProtKB-UniRule"/>
</dbReference>
<dbReference type="SUPFAM" id="SSF52540">
    <property type="entry name" value="P-loop containing nucleoside triphosphate hydrolases"/>
    <property type="match status" value="4"/>
</dbReference>
<dbReference type="Pfam" id="PF00271">
    <property type="entry name" value="Helicase_C"/>
    <property type="match status" value="1"/>
</dbReference>
<keyword evidence="2 13" id="KW-0963">Cytoplasm</keyword>
<dbReference type="GO" id="GO:0000716">
    <property type="term" value="P:transcription-coupled nucleotide-excision repair, DNA damage recognition"/>
    <property type="evidence" value="ECO:0007669"/>
    <property type="project" value="UniProtKB-UniRule"/>
</dbReference>
<dbReference type="SMART" id="SM00490">
    <property type="entry name" value="HELICc"/>
    <property type="match status" value="1"/>
</dbReference>
<dbReference type="InterPro" id="IPR037235">
    <property type="entry name" value="TRCF-like_C_D7"/>
</dbReference>
<feature type="domain" description="Helicase ATP-binding" evidence="14">
    <location>
        <begin position="611"/>
        <end position="772"/>
    </location>
</feature>
<evidence type="ECO:0000313" key="17">
    <source>
        <dbReference type="Proteomes" id="UP000284841"/>
    </source>
</evidence>
<evidence type="ECO:0000256" key="9">
    <source>
        <dbReference type="ARBA" id="ARBA00023204"/>
    </source>
</evidence>
<evidence type="ECO:0000259" key="15">
    <source>
        <dbReference type="PROSITE" id="PS51194"/>
    </source>
</evidence>
<accession>A0A415E8I8</accession>
<dbReference type="Pfam" id="PF03461">
    <property type="entry name" value="TRCF"/>
    <property type="match status" value="1"/>
</dbReference>
<dbReference type="PANTHER" id="PTHR47964:SF1">
    <property type="entry name" value="ATP-DEPENDENT DNA HELICASE HOMOLOG RECG, CHLOROPLASTIC"/>
    <property type="match status" value="1"/>
</dbReference>
<keyword evidence="17" id="KW-1185">Reference proteome</keyword>
<feature type="domain" description="Helicase C-terminal" evidence="15">
    <location>
        <begin position="789"/>
        <end position="947"/>
    </location>
</feature>
<dbReference type="Gene3D" id="3.90.1150.50">
    <property type="entry name" value="Transcription-repair-coupling factor, D7 domain"/>
    <property type="match status" value="1"/>
</dbReference>
<keyword evidence="6" id="KW-0347">Helicase</keyword>
<dbReference type="Gene3D" id="3.30.2060.10">
    <property type="entry name" value="Penicillin-binding protein 1b domain"/>
    <property type="match status" value="1"/>
</dbReference>
<evidence type="ECO:0000256" key="3">
    <source>
        <dbReference type="ARBA" id="ARBA00022741"/>
    </source>
</evidence>
<dbReference type="Gene3D" id="3.40.50.300">
    <property type="entry name" value="P-loop containing nucleotide triphosphate hydrolases"/>
    <property type="match status" value="2"/>
</dbReference>
<dbReference type="GO" id="GO:0005737">
    <property type="term" value="C:cytoplasm"/>
    <property type="evidence" value="ECO:0007669"/>
    <property type="project" value="UniProtKB-SubCell"/>
</dbReference>
<proteinExistence type="inferred from homology"/>
<dbReference type="InterPro" id="IPR011545">
    <property type="entry name" value="DEAD/DEAH_box_helicase_dom"/>
</dbReference>
<dbReference type="SUPFAM" id="SSF143517">
    <property type="entry name" value="TRCF domain-like"/>
    <property type="match status" value="1"/>
</dbReference>
<dbReference type="PROSITE" id="PS51194">
    <property type="entry name" value="HELICASE_CTER"/>
    <property type="match status" value="1"/>
</dbReference>
<keyword evidence="7 13" id="KW-0067">ATP-binding</keyword>
<keyword evidence="9 13" id="KW-0234">DNA repair</keyword>
<dbReference type="InterPro" id="IPR001650">
    <property type="entry name" value="Helicase_C-like"/>
</dbReference>
<dbReference type="SMART" id="SM00487">
    <property type="entry name" value="DEXDc"/>
    <property type="match status" value="1"/>
</dbReference>
<evidence type="ECO:0000313" key="16">
    <source>
        <dbReference type="EMBL" id="RHJ90059.1"/>
    </source>
</evidence>
<dbReference type="InterPro" id="IPR027417">
    <property type="entry name" value="P-loop_NTPase"/>
</dbReference>
<evidence type="ECO:0000256" key="6">
    <source>
        <dbReference type="ARBA" id="ARBA00022806"/>
    </source>
</evidence>
<keyword evidence="8 13" id="KW-0238">DNA-binding</keyword>
<dbReference type="InterPro" id="IPR003711">
    <property type="entry name" value="CarD-like/TRCF_RID"/>
</dbReference>
<dbReference type="Pfam" id="PF02559">
    <property type="entry name" value="CarD_TRCF_RID"/>
    <property type="match status" value="1"/>
</dbReference>
<comment type="subcellular location">
    <subcellularLocation>
        <location evidence="1 13">Cytoplasm</location>
    </subcellularLocation>
</comment>
<dbReference type="GO" id="GO:0005524">
    <property type="term" value="F:ATP binding"/>
    <property type="evidence" value="ECO:0007669"/>
    <property type="project" value="UniProtKB-UniRule"/>
</dbReference>
<dbReference type="PANTHER" id="PTHR47964">
    <property type="entry name" value="ATP-DEPENDENT DNA HELICASE HOMOLOG RECG, CHLOROPLASTIC"/>
    <property type="match status" value="1"/>
</dbReference>
<dbReference type="InterPro" id="IPR036101">
    <property type="entry name" value="CarD-like/TRCF_RID_sf"/>
</dbReference>
<dbReference type="InterPro" id="IPR004576">
    <property type="entry name" value="Mfd"/>
</dbReference>
<evidence type="ECO:0000256" key="7">
    <source>
        <dbReference type="ARBA" id="ARBA00022840"/>
    </source>
</evidence>
<evidence type="ECO:0000256" key="1">
    <source>
        <dbReference type="ARBA" id="ARBA00004496"/>
    </source>
</evidence>
<dbReference type="Pfam" id="PF17757">
    <property type="entry name" value="UvrB_inter"/>
    <property type="match status" value="1"/>
</dbReference>
<name>A0A415E8I8_9FIRM</name>
<organism evidence="16 17">
    <name type="scientific">Emergencia timonensis</name>
    <dbReference type="NCBI Taxonomy" id="1776384"/>
    <lineage>
        <taxon>Bacteria</taxon>
        <taxon>Bacillati</taxon>
        <taxon>Bacillota</taxon>
        <taxon>Clostridia</taxon>
        <taxon>Peptostreptococcales</taxon>
        <taxon>Anaerovoracaceae</taxon>
        <taxon>Emergencia</taxon>
    </lineage>
</organism>
<dbReference type="GO" id="GO:0016787">
    <property type="term" value="F:hydrolase activity"/>
    <property type="evidence" value="ECO:0007669"/>
    <property type="project" value="UniProtKB-KW"/>
</dbReference>
<dbReference type="InterPro" id="IPR014001">
    <property type="entry name" value="Helicase_ATP-bd"/>
</dbReference>
<dbReference type="OrthoDB" id="9804325at2"/>
<dbReference type="InterPro" id="IPR005118">
    <property type="entry name" value="TRCF_C"/>
</dbReference>
<evidence type="ECO:0000256" key="10">
    <source>
        <dbReference type="ARBA" id="ARBA00061104"/>
    </source>
</evidence>
<dbReference type="Gene3D" id="3.40.50.11180">
    <property type="match status" value="1"/>
</dbReference>
<comment type="similarity">
    <text evidence="11 13">In the C-terminal section; belongs to the helicase family. RecG subfamily.</text>
</comment>
<dbReference type="CDD" id="cd17991">
    <property type="entry name" value="DEXHc_TRCF"/>
    <property type="match status" value="1"/>
</dbReference>
<evidence type="ECO:0000259" key="14">
    <source>
        <dbReference type="PROSITE" id="PS51192"/>
    </source>
</evidence>
<sequence>MNKKGIINISGVSESCSAPIISDIVKEEGQSLIVTATFARANKLASDLSFFSQKEIYVLPAEDQVFLRYEAKNHDQLIERLKILKALRTNEDCVVIAPVSAAVKKITPHKNFESASLKITLGDDIDPEEVKRTLVKLGYERMELVDTRGQFSIRGGIIDIFTPDSDNPYRVELFDTEVDSIRTFDIDTQRSVENLKFIEVYPAEQMLADKSIFNDAADNLYKEYTAQVKRLVKKGDDFTEAAENLTKRRDELCEYIRNVSNLQLLENYLHYFYEKTEYLWDYMEKGIVIVDDPDRICEYLDTRSAETKDDFKVFLERGQVIPKDMELVSGKEDFFKIYDRESVYILTPFPKAIKGVDSLAEVRNLHSRQMITFSGRMDVLESELASFAKKGYQIHIVCSSKERIDNLKEFADRIGLLERIIFEEGTLSAGMDFPNEKICYISENDIFTGQKSVRRKKKKKKTKSEQIQSFADMSKGDYVVHENHGIGKFLGIEQLTVQGDKKDYLKIKYAGNDMLYVPVEQMDIIQKYIGSDGMSPKVNKLSGGDWKVTKAKAKAAIAEMAKELLDLYAQRKMQKGHAFSEDTVWQKEFEDAFPYTETDDQLRSIEEIKEDMERPAAMDRLLCGDVGFGKTEVAARALFKCIADGKQAAVLVPTTILANQHYYTLKERFEQFPLKVEMLSRFRSDKQQEQIIDELNKGQIDLIIGTHRLLSKDVKFKDLGLLVIDEEQRFGVAHKEKIKQMKKNVDVLTLSATPIPRTLNMSLTGIKDMSLIEEPPEERYPVQTYVLEQDDSMMKEIITRELDRGGQVFVVYNRVRGINKIADTIRDLVPEARVVVGHGQMNEHVLEDVMLSFINGENNVLVATTIIESGIDISNANTMIIIDADKYGLSQLYQLRGRVGRSNRMAYAYLMYQKDKVLTEVAEKRLKAIKEFTEFGAGFKVAMRDLEIRGAGNLLGSEQSGHMMNIGYELYCKLVDDAIRSLQGEIVNENKEEISVELMVTANIPNWYIENETLKLQMYKKIAGVRSEADEDEMIDELMDRFGDVPRETLNLIRISRIRSLAEDLSVTRIHEQQGKVIVTFAEKNPLNGYALMNVNDAFGQKAFVHGGKEPFIRLTVRTADKLRDTVRLLQILEDQKSGVKVS</sequence>
<dbReference type="SUPFAM" id="SSF141259">
    <property type="entry name" value="CarD-like"/>
    <property type="match status" value="1"/>
</dbReference>
<dbReference type="NCBIfam" id="TIGR00580">
    <property type="entry name" value="mfd"/>
    <property type="match status" value="1"/>
</dbReference>
<dbReference type="RefSeq" id="WP_118334230.1">
    <property type="nucleotide sequence ID" value="NZ_AP025567.1"/>
</dbReference>
<keyword evidence="5 13" id="KW-0378">Hydrolase</keyword>
<dbReference type="GO" id="GO:0003678">
    <property type="term" value="F:DNA helicase activity"/>
    <property type="evidence" value="ECO:0007669"/>
    <property type="project" value="TreeGrafter"/>
</dbReference>
<dbReference type="STRING" id="1776384.GCA_900086585_03454"/>
<evidence type="ECO:0000256" key="4">
    <source>
        <dbReference type="ARBA" id="ARBA00022763"/>
    </source>
</evidence>
<dbReference type="PROSITE" id="PS51192">
    <property type="entry name" value="HELICASE_ATP_BIND_1"/>
    <property type="match status" value="1"/>
</dbReference>
<evidence type="ECO:0000256" key="8">
    <source>
        <dbReference type="ARBA" id="ARBA00023125"/>
    </source>
</evidence>
<dbReference type="Pfam" id="PF00270">
    <property type="entry name" value="DEAD"/>
    <property type="match status" value="1"/>
</dbReference>
<dbReference type="SMART" id="SM01058">
    <property type="entry name" value="CarD_TRCF"/>
    <property type="match status" value="1"/>
</dbReference>
<dbReference type="Proteomes" id="UP000284841">
    <property type="component" value="Unassembled WGS sequence"/>
</dbReference>
<dbReference type="InterPro" id="IPR047112">
    <property type="entry name" value="RecG/Mfd"/>
</dbReference>
<keyword evidence="3 13" id="KW-0547">Nucleotide-binding</keyword>
<protein>
    <recommendedName>
        <fullName evidence="12 13">Transcription-repair-coupling factor</fullName>
        <shortName evidence="13">TRCF</shortName>
        <ecNumber evidence="13">3.6.4.-</ecNumber>
    </recommendedName>
</protein>
<reference evidence="16 17" key="1">
    <citation type="submission" date="2018-08" db="EMBL/GenBank/DDBJ databases">
        <title>A genome reference for cultivated species of the human gut microbiota.</title>
        <authorList>
            <person name="Zou Y."/>
            <person name="Xue W."/>
            <person name="Luo G."/>
        </authorList>
    </citation>
    <scope>NUCLEOTIDE SEQUENCE [LARGE SCALE GENOMIC DNA]</scope>
    <source>
        <strain evidence="16 17">AM07-24</strain>
    </source>
</reference>
<comment type="function">
    <text evidence="13">Couples transcription and DNA repair by recognizing RNA polymerase (RNAP) stalled at DNA lesions. Mediates ATP-dependent release of RNAP and its truncated transcript from the DNA, and recruitment of nucleotide excision repair machinery to the damaged site.</text>
</comment>
<dbReference type="GO" id="GO:0003684">
    <property type="term" value="F:damaged DNA binding"/>
    <property type="evidence" value="ECO:0007669"/>
    <property type="project" value="InterPro"/>
</dbReference>
<gene>
    <name evidence="13 16" type="primary">mfd</name>
    <name evidence="16" type="ORF">DW099_05780</name>
</gene>
<dbReference type="Gene3D" id="2.40.10.170">
    <property type="match status" value="1"/>
</dbReference>
<dbReference type="InterPro" id="IPR041471">
    <property type="entry name" value="UvrB_inter"/>
</dbReference>
<dbReference type="FunFam" id="3.40.50.300:FF:000546">
    <property type="entry name" value="Transcription-repair-coupling factor"/>
    <property type="match status" value="1"/>
</dbReference>
<keyword evidence="4 13" id="KW-0227">DNA damage</keyword>
<comment type="caution">
    <text evidence="16">The sequence shown here is derived from an EMBL/GenBank/DDBJ whole genome shotgun (WGS) entry which is preliminary data.</text>
</comment>
<evidence type="ECO:0000256" key="12">
    <source>
        <dbReference type="ARBA" id="ARBA00070128"/>
    </source>
</evidence>
<dbReference type="HAMAP" id="MF_00969">
    <property type="entry name" value="TRCF"/>
    <property type="match status" value="1"/>
</dbReference>
<dbReference type="AlphaFoldDB" id="A0A415E8I8"/>
<dbReference type="SMART" id="SM00982">
    <property type="entry name" value="TRCF"/>
    <property type="match status" value="1"/>
</dbReference>
<evidence type="ECO:0000256" key="13">
    <source>
        <dbReference type="HAMAP-Rule" id="MF_00969"/>
    </source>
</evidence>
<evidence type="ECO:0000256" key="11">
    <source>
        <dbReference type="ARBA" id="ARBA00061399"/>
    </source>
</evidence>